<sequence length="81" mass="8491">MPVSIIFNQINVNSISQSSAVSTGQNNQPDWSTQGKINMGNGIEIGAVAVTNVCNVVFDADGVDTSIANPEINNPQPTAQF</sequence>
<reference evidence="1 3" key="1">
    <citation type="submission" date="2017-04" db="EMBL/GenBank/DDBJ databases">
        <title>Complete Genome Sequence of the Bacillus horikoshii 20a strain from Cuatro Cienegas, Coahuila, Mexico.</title>
        <authorList>
            <person name="Zarza E."/>
            <person name="Alcaraz L.D."/>
            <person name="Aguilar-Salinas B."/>
            <person name="Islas A."/>
            <person name="Olmedo-Alvarez G."/>
        </authorList>
    </citation>
    <scope>NUCLEOTIDE SEQUENCE [LARGE SCALE GENOMIC DNA]</scope>
    <source>
        <strain evidence="1 3">20a</strain>
    </source>
</reference>
<proteinExistence type="predicted"/>
<dbReference type="KEGG" id="bhk:B4U37_08285"/>
<dbReference type="RefSeq" id="WP_088017841.1">
    <property type="nucleotide sequence ID" value="NZ_CP020880.1"/>
</dbReference>
<gene>
    <name evidence="1" type="ORF">B4U37_08285</name>
    <name evidence="2" type="ORF">FZC74_03200</name>
</gene>
<reference evidence="2 4" key="2">
    <citation type="submission" date="2019-08" db="EMBL/GenBank/DDBJ databases">
        <title>Bacillus genomes from the desert of Cuatro Cienegas, Coahuila.</title>
        <authorList>
            <person name="Olmedo-Alvarez G."/>
        </authorList>
    </citation>
    <scope>NUCLEOTIDE SEQUENCE [LARGE SCALE GENOMIC DNA]</scope>
    <source>
        <strain evidence="2 4">CH88_3T</strain>
    </source>
</reference>
<evidence type="ECO:0000313" key="2">
    <source>
        <dbReference type="EMBL" id="TYS61296.1"/>
    </source>
</evidence>
<dbReference type="AlphaFoldDB" id="A0A1Y0CL55"/>
<name>A0A1Y0CL55_9BACI</name>
<dbReference type="GeneID" id="96738421"/>
<dbReference type="EMBL" id="VTEU01000001">
    <property type="protein sequence ID" value="TYS61296.1"/>
    <property type="molecule type" value="Genomic_DNA"/>
</dbReference>
<evidence type="ECO:0000313" key="4">
    <source>
        <dbReference type="Proteomes" id="UP000323393"/>
    </source>
</evidence>
<protein>
    <recommendedName>
        <fullName evidence="5">Spore germination protein</fullName>
    </recommendedName>
</protein>
<accession>A0A1Y0CL55</accession>
<dbReference type="Proteomes" id="UP000323393">
    <property type="component" value="Unassembled WGS sequence"/>
</dbReference>
<dbReference type="EMBL" id="CP020880">
    <property type="protein sequence ID" value="ART76029.1"/>
    <property type="molecule type" value="Genomic_DNA"/>
</dbReference>
<evidence type="ECO:0008006" key="5">
    <source>
        <dbReference type="Google" id="ProtNLM"/>
    </source>
</evidence>
<keyword evidence="3" id="KW-1185">Reference proteome</keyword>
<evidence type="ECO:0000313" key="3">
    <source>
        <dbReference type="Proteomes" id="UP000195573"/>
    </source>
</evidence>
<evidence type="ECO:0000313" key="1">
    <source>
        <dbReference type="EMBL" id="ART76029.1"/>
    </source>
</evidence>
<dbReference type="Proteomes" id="UP000195573">
    <property type="component" value="Chromosome"/>
</dbReference>
<organism evidence="2 4">
    <name type="scientific">Sutcliffiella horikoshii</name>
    <dbReference type="NCBI Taxonomy" id="79883"/>
    <lineage>
        <taxon>Bacteria</taxon>
        <taxon>Bacillati</taxon>
        <taxon>Bacillota</taxon>
        <taxon>Bacilli</taxon>
        <taxon>Bacillales</taxon>
        <taxon>Bacillaceae</taxon>
        <taxon>Sutcliffiella</taxon>
    </lineage>
</organism>